<evidence type="ECO:0000313" key="3">
    <source>
        <dbReference type="EMBL" id="CAL1270473.1"/>
    </source>
</evidence>
<feature type="compositionally biased region" description="Basic and acidic residues" evidence="2">
    <location>
        <begin position="566"/>
        <end position="584"/>
    </location>
</feature>
<dbReference type="EMBL" id="CAXIEN010000048">
    <property type="protein sequence ID" value="CAL1270473.1"/>
    <property type="molecule type" value="Genomic_DNA"/>
</dbReference>
<protein>
    <submittedName>
        <fullName evidence="3">Uncharacterized protein</fullName>
    </submittedName>
</protein>
<feature type="region of interest" description="Disordered" evidence="2">
    <location>
        <begin position="480"/>
        <end position="501"/>
    </location>
</feature>
<feature type="compositionally biased region" description="Polar residues" evidence="2">
    <location>
        <begin position="422"/>
        <end position="431"/>
    </location>
</feature>
<feature type="region of interest" description="Disordered" evidence="2">
    <location>
        <begin position="379"/>
        <end position="398"/>
    </location>
</feature>
<accession>A0AAV1ZJ68</accession>
<evidence type="ECO:0000256" key="2">
    <source>
        <dbReference type="SAM" id="MobiDB-lite"/>
    </source>
</evidence>
<feature type="compositionally biased region" description="Polar residues" evidence="2">
    <location>
        <begin position="585"/>
        <end position="599"/>
    </location>
</feature>
<feature type="coiled-coil region" evidence="1">
    <location>
        <begin position="48"/>
        <end position="75"/>
    </location>
</feature>
<evidence type="ECO:0000256" key="1">
    <source>
        <dbReference type="SAM" id="Coils"/>
    </source>
</evidence>
<feature type="region of interest" description="Disordered" evidence="2">
    <location>
        <begin position="565"/>
        <end position="638"/>
    </location>
</feature>
<reference evidence="3 4" key="1">
    <citation type="submission" date="2024-04" db="EMBL/GenBank/DDBJ databases">
        <authorList>
            <person name="Rising A."/>
            <person name="Reimegard J."/>
            <person name="Sonavane S."/>
            <person name="Akerstrom W."/>
            <person name="Nylinder S."/>
            <person name="Hedman E."/>
            <person name="Kallberg Y."/>
        </authorList>
    </citation>
    <scope>NUCLEOTIDE SEQUENCE [LARGE SCALE GENOMIC DNA]</scope>
</reference>
<dbReference type="Proteomes" id="UP001497382">
    <property type="component" value="Unassembled WGS sequence"/>
</dbReference>
<organism evidence="3 4">
    <name type="scientific">Larinioides sclopetarius</name>
    <dbReference type="NCBI Taxonomy" id="280406"/>
    <lineage>
        <taxon>Eukaryota</taxon>
        <taxon>Metazoa</taxon>
        <taxon>Ecdysozoa</taxon>
        <taxon>Arthropoda</taxon>
        <taxon>Chelicerata</taxon>
        <taxon>Arachnida</taxon>
        <taxon>Araneae</taxon>
        <taxon>Araneomorphae</taxon>
        <taxon>Entelegynae</taxon>
        <taxon>Araneoidea</taxon>
        <taxon>Araneidae</taxon>
        <taxon>Larinioides</taxon>
    </lineage>
</organism>
<keyword evidence="4" id="KW-1185">Reference proteome</keyword>
<sequence length="638" mass="71754">MAAEFHRKTAALFEEFKKRELHFLNTEVNLNSSVNWKNNINTPLQEYLQKINKREQETEKTYKDLMRQMEDLGKRTDQMTLKLEKLNALRNTALSSNISTWPSIGATYDRSFQSYYSNNPLHTTPKMLSADMPVSDFPPRIQPDVSFINSSFQHSPSKPNYHSITTQTEYIFCDNCLFPLILSSEKPAPNLNLPARISNKTVGVEHEQNISNKVASSQENVEFSRETIVTKSVVENNNLVPKSNRNFSDLRLGHDDSILAKEKVPSEIVEMSLTDQKLINEPVGKRMSKSSVDNTVTSDFPNEQIQRRLSEKYTDNAVANELVPKRMSQDYTDNVVTDEITDVPVQKRMSESYIDNAVTGDYITHTEEKQYIEIQDNDLLSNDGNFEPTISKSDDESMSHEFNFLDSDKSKIPKRQPFHQVSGDTNSQLTESVKHRENTQLEASYATTQSNPNTQLLKVQKTSGSGEKIGVNNKDLSYSVGPPSPSAHSENTSIISESDSFSEKETPLTATAAYQALLGNVNVSKPKQRTTPISDSDSEDEIENVLANAVRRTSHIAFDAAALNPKAEKRKESVAEIKTERNTKSADSVSANKPQNKLSKNTRKVLGLDTSSGSEVDLEVKSPTSKIEEESDEFDFYD</sequence>
<keyword evidence="1" id="KW-0175">Coiled coil</keyword>
<feature type="region of interest" description="Disordered" evidence="2">
    <location>
        <begin position="406"/>
        <end position="433"/>
    </location>
</feature>
<name>A0AAV1ZJ68_9ARAC</name>
<proteinExistence type="predicted"/>
<feature type="compositionally biased region" description="Polar residues" evidence="2">
    <location>
        <begin position="486"/>
        <end position="499"/>
    </location>
</feature>
<feature type="compositionally biased region" description="Acidic residues" evidence="2">
    <location>
        <begin position="629"/>
        <end position="638"/>
    </location>
</feature>
<gene>
    <name evidence="3" type="ORF">LARSCL_LOCUS5321</name>
</gene>
<evidence type="ECO:0000313" key="4">
    <source>
        <dbReference type="Proteomes" id="UP001497382"/>
    </source>
</evidence>
<dbReference type="AlphaFoldDB" id="A0AAV1ZJ68"/>
<comment type="caution">
    <text evidence="3">The sequence shown here is derived from an EMBL/GenBank/DDBJ whole genome shotgun (WGS) entry which is preliminary data.</text>
</comment>
<feature type="compositionally biased region" description="Polar residues" evidence="2">
    <location>
        <begin position="379"/>
        <end position="391"/>
    </location>
</feature>